<proteinExistence type="predicted"/>
<dbReference type="Pfam" id="PF02518">
    <property type="entry name" value="HATPase_c"/>
    <property type="match status" value="1"/>
</dbReference>
<keyword evidence="5" id="KW-0418">Kinase</keyword>
<evidence type="ECO:0000256" key="2">
    <source>
        <dbReference type="ARBA" id="ARBA00012438"/>
    </source>
</evidence>
<dbReference type="InterPro" id="IPR005467">
    <property type="entry name" value="His_kinase_dom"/>
</dbReference>
<keyword evidence="4" id="KW-0547">Nucleotide-binding</keyword>
<evidence type="ECO:0000256" key="4">
    <source>
        <dbReference type="ARBA" id="ARBA00022741"/>
    </source>
</evidence>
<keyword evidence="6" id="KW-0067">ATP-binding</keyword>
<accession>A0ABP6WI86</accession>
<protein>
    <recommendedName>
        <fullName evidence="8">Sensor-like histidine kinase SenX3</fullName>
        <ecNumber evidence="2">2.7.13.3</ecNumber>
    </recommendedName>
</protein>
<dbReference type="EC" id="2.7.13.3" evidence="2"/>
<evidence type="ECO:0000313" key="10">
    <source>
        <dbReference type="EMBL" id="GAA3549846.1"/>
    </source>
</evidence>
<feature type="domain" description="Histidine kinase" evidence="9">
    <location>
        <begin position="185"/>
        <end position="401"/>
    </location>
</feature>
<evidence type="ECO:0000256" key="6">
    <source>
        <dbReference type="ARBA" id="ARBA00022840"/>
    </source>
</evidence>
<dbReference type="Proteomes" id="UP001500301">
    <property type="component" value="Unassembled WGS sequence"/>
</dbReference>
<comment type="catalytic activity">
    <reaction evidence="1">
        <text>ATP + protein L-histidine = ADP + protein N-phospho-L-histidine.</text>
        <dbReference type="EC" id="2.7.13.3"/>
    </reaction>
</comment>
<dbReference type="EMBL" id="BAABBB010000026">
    <property type="protein sequence ID" value="GAA3549846.1"/>
    <property type="molecule type" value="Genomic_DNA"/>
</dbReference>
<evidence type="ECO:0000259" key="9">
    <source>
        <dbReference type="PROSITE" id="PS50109"/>
    </source>
</evidence>
<keyword evidence="3" id="KW-0808">Transferase</keyword>
<evidence type="ECO:0000256" key="7">
    <source>
        <dbReference type="ARBA" id="ARBA00023012"/>
    </source>
</evidence>
<dbReference type="PANTHER" id="PTHR42878">
    <property type="entry name" value="TWO-COMPONENT HISTIDINE KINASE"/>
    <property type="match status" value="1"/>
</dbReference>
<evidence type="ECO:0000313" key="11">
    <source>
        <dbReference type="Proteomes" id="UP001500301"/>
    </source>
</evidence>
<gene>
    <name evidence="10" type="ORF">GCM10022263_41060</name>
</gene>
<dbReference type="SMART" id="SM00387">
    <property type="entry name" value="HATPase_c"/>
    <property type="match status" value="1"/>
</dbReference>
<evidence type="ECO:0000256" key="1">
    <source>
        <dbReference type="ARBA" id="ARBA00000085"/>
    </source>
</evidence>
<dbReference type="PROSITE" id="PS50109">
    <property type="entry name" value="HIS_KIN"/>
    <property type="match status" value="1"/>
</dbReference>
<evidence type="ECO:0000256" key="3">
    <source>
        <dbReference type="ARBA" id="ARBA00022679"/>
    </source>
</evidence>
<dbReference type="InterPro" id="IPR050351">
    <property type="entry name" value="BphY/WalK/GraS-like"/>
</dbReference>
<organism evidence="10 11">
    <name type="scientific">Nocardioides daeguensis</name>
    <dbReference type="NCBI Taxonomy" id="908359"/>
    <lineage>
        <taxon>Bacteria</taxon>
        <taxon>Bacillati</taxon>
        <taxon>Actinomycetota</taxon>
        <taxon>Actinomycetes</taxon>
        <taxon>Propionibacteriales</taxon>
        <taxon>Nocardioidaceae</taxon>
        <taxon>Nocardioides</taxon>
    </lineage>
</organism>
<dbReference type="RefSeq" id="WP_218234760.1">
    <property type="nucleotide sequence ID" value="NZ_BAABBB010000026.1"/>
</dbReference>
<reference evidence="11" key="1">
    <citation type="journal article" date="2019" name="Int. J. Syst. Evol. Microbiol.">
        <title>The Global Catalogue of Microorganisms (GCM) 10K type strain sequencing project: providing services to taxonomists for standard genome sequencing and annotation.</title>
        <authorList>
            <consortium name="The Broad Institute Genomics Platform"/>
            <consortium name="The Broad Institute Genome Sequencing Center for Infectious Disease"/>
            <person name="Wu L."/>
            <person name="Ma J."/>
        </authorList>
    </citation>
    <scope>NUCLEOTIDE SEQUENCE [LARGE SCALE GENOMIC DNA]</scope>
    <source>
        <strain evidence="11">JCM 17460</strain>
    </source>
</reference>
<keyword evidence="11" id="KW-1185">Reference proteome</keyword>
<dbReference type="CDD" id="cd00075">
    <property type="entry name" value="HATPase"/>
    <property type="match status" value="1"/>
</dbReference>
<evidence type="ECO:0000256" key="8">
    <source>
        <dbReference type="ARBA" id="ARBA00039401"/>
    </source>
</evidence>
<dbReference type="PANTHER" id="PTHR42878:SF7">
    <property type="entry name" value="SENSOR HISTIDINE KINASE GLRK"/>
    <property type="match status" value="1"/>
</dbReference>
<name>A0ABP6WI86_9ACTN</name>
<dbReference type="InterPro" id="IPR003661">
    <property type="entry name" value="HisK_dim/P_dom"/>
</dbReference>
<comment type="caution">
    <text evidence="10">The sequence shown here is derived from an EMBL/GenBank/DDBJ whole genome shotgun (WGS) entry which is preliminary data.</text>
</comment>
<dbReference type="InterPro" id="IPR003594">
    <property type="entry name" value="HATPase_dom"/>
</dbReference>
<dbReference type="CDD" id="cd00082">
    <property type="entry name" value="HisKA"/>
    <property type="match status" value="1"/>
</dbReference>
<sequence length="407" mass="43405">MEVDRTLARTLQLLAEGVIEFAGFGVAAVSLVEDGALHTVAVVGDDGAAAQLLDWRAPVELVERELAPAEVWGALRFLPADRASGHLDQHAWVSDVPPLEVEDAWHPQDLLCGLLHDDDGRLRGLLSVDLPTSGRRPDQVQRATLQMYVRLAERALVTTLERDDLALLVEREHAVAEYRRSIIDVLSHELRGTAAAIAHTVESLQRGPALADDVATALGVVHGGAERLRSVVDDMAALTKLGRSDALLRAVTTDLGELASEAVGLHRAEARSRAVEVELDAQDGATLLGDPEDLGRMVANLVSNAVKYSEPGGRVLVRVKAGQGCVALVVSDRGIGIAACERERVFDEFFRSPRHAVRRRPGAGLGLAIVRRVVALHGGAVRVASALGEGATFTVELPRAGAVPDRG</sequence>
<keyword evidence="7" id="KW-0902">Two-component regulatory system</keyword>
<evidence type="ECO:0000256" key="5">
    <source>
        <dbReference type="ARBA" id="ARBA00022777"/>
    </source>
</evidence>